<dbReference type="InterPro" id="IPR050263">
    <property type="entry name" value="Bact_Fimbrial_Adh_Pro"/>
</dbReference>
<dbReference type="GO" id="GO:0009289">
    <property type="term" value="C:pilus"/>
    <property type="evidence" value="ECO:0007669"/>
    <property type="project" value="UniProtKB-SubCell"/>
</dbReference>
<evidence type="ECO:0000313" key="7">
    <source>
        <dbReference type="Proteomes" id="UP000259465"/>
    </source>
</evidence>
<dbReference type="Gene3D" id="2.60.40.3310">
    <property type="match status" value="1"/>
</dbReference>
<keyword evidence="7" id="KW-1185">Reference proteome</keyword>
<comment type="subcellular location">
    <subcellularLocation>
        <location evidence="1">Fimbrium</location>
    </subcellularLocation>
</comment>
<dbReference type="Pfam" id="PF00419">
    <property type="entry name" value="Fimbrial"/>
    <property type="match status" value="1"/>
</dbReference>
<evidence type="ECO:0000313" key="6">
    <source>
        <dbReference type="EMBL" id="AXT48868.1"/>
    </source>
</evidence>
<dbReference type="AlphaFoldDB" id="A0AAD0RZK6"/>
<dbReference type="Gene3D" id="2.60.40.1090">
    <property type="entry name" value="Fimbrial-type adhesion domain"/>
    <property type="match status" value="1"/>
</dbReference>
<keyword evidence="4" id="KW-0732">Signal</keyword>
<dbReference type="SUPFAM" id="SSF49401">
    <property type="entry name" value="Bacterial adhesins"/>
    <property type="match status" value="1"/>
</dbReference>
<evidence type="ECO:0000256" key="3">
    <source>
        <dbReference type="ARBA" id="ARBA00023263"/>
    </source>
</evidence>
<feature type="signal peptide" evidence="4">
    <location>
        <begin position="1"/>
        <end position="35"/>
    </location>
</feature>
<dbReference type="RefSeq" id="WP_118268540.1">
    <property type="nucleotide sequence ID" value="NZ_CP031968.1"/>
</dbReference>
<keyword evidence="3" id="KW-0281">Fimbrium</keyword>
<reference evidence="6 7" key="1">
    <citation type="submission" date="2018-08" db="EMBL/GenBank/DDBJ databases">
        <title>Complete genome sequence of JP2-74.</title>
        <authorList>
            <person name="Wu L."/>
        </authorList>
    </citation>
    <scope>NUCLEOTIDE SEQUENCE [LARGE SCALE GENOMIC DNA]</scope>
    <source>
        <strain evidence="6 7">JP2-74</strain>
    </source>
</reference>
<accession>A0AAD0RZK6</accession>
<evidence type="ECO:0000256" key="4">
    <source>
        <dbReference type="SAM" id="SignalP"/>
    </source>
</evidence>
<comment type="similarity">
    <text evidence="2">Belongs to the fimbrial protein family.</text>
</comment>
<dbReference type="GO" id="GO:0043709">
    <property type="term" value="P:cell adhesion involved in single-species biofilm formation"/>
    <property type="evidence" value="ECO:0007669"/>
    <property type="project" value="TreeGrafter"/>
</dbReference>
<dbReference type="InterPro" id="IPR036937">
    <property type="entry name" value="Adhesion_dom_fimbrial_sf"/>
</dbReference>
<evidence type="ECO:0000256" key="2">
    <source>
        <dbReference type="ARBA" id="ARBA00006671"/>
    </source>
</evidence>
<evidence type="ECO:0000259" key="5">
    <source>
        <dbReference type="Pfam" id="PF00419"/>
    </source>
</evidence>
<dbReference type="PANTHER" id="PTHR33420">
    <property type="entry name" value="FIMBRIAL SUBUNIT ELFA-RELATED"/>
    <property type="match status" value="1"/>
</dbReference>
<feature type="chain" id="PRO_5042227061" evidence="4">
    <location>
        <begin position="36"/>
        <end position="372"/>
    </location>
</feature>
<dbReference type="InterPro" id="IPR008966">
    <property type="entry name" value="Adhesion_dom_sf"/>
</dbReference>
<feature type="domain" description="Fimbrial-type adhesion" evidence="5">
    <location>
        <begin position="216"/>
        <end position="371"/>
    </location>
</feature>
<protein>
    <submittedName>
        <fullName evidence="6">Type 1 fimbrial protein</fullName>
    </submittedName>
</protein>
<dbReference type="KEGG" id="crz:D1345_23070"/>
<sequence length="372" mass="38834">MAHAIRSTPQARLIRRACAACLTALLLSHGVTAHAAAAARNCTLANTKPGPWVDLSSNTITITANTKPGTVLVKRGIAVRGEYQGQVGGPDIVRIHGAWTHGNGGQLGPHETIPTNIAGIGLRWSYQAVNGKPSLPYDPTIERVLTSKPAERTNGGASDTLILQLYQELILTGPTPGGTVGNVPGAGASFYIDATRNGNVTRDCHQQASFGELLDINVSVANTCELQTANITVPMGQYTPADFPALGQPSTQAPQQFSLQLSKCAAQARPKIQFSDANQPGNISRLLSINANPEGGVAAAQGLGLQLSRSLAGAESDIITFGPENDAGTPSFDMDSPLDGMVSMPLFAHYVRTGNVTAGHANAKAVFIITYP</sequence>
<name>A0AAD0RZK6_9NEIS</name>
<organism evidence="6 7">
    <name type="scientific">Chromobacterium rhizoryzae</name>
    <dbReference type="NCBI Taxonomy" id="1778675"/>
    <lineage>
        <taxon>Bacteria</taxon>
        <taxon>Pseudomonadati</taxon>
        <taxon>Pseudomonadota</taxon>
        <taxon>Betaproteobacteria</taxon>
        <taxon>Neisseriales</taxon>
        <taxon>Chromobacteriaceae</taxon>
        <taxon>Chromobacterium</taxon>
    </lineage>
</organism>
<dbReference type="EMBL" id="CP031968">
    <property type="protein sequence ID" value="AXT48868.1"/>
    <property type="molecule type" value="Genomic_DNA"/>
</dbReference>
<gene>
    <name evidence="6" type="ORF">D1345_23070</name>
</gene>
<evidence type="ECO:0000256" key="1">
    <source>
        <dbReference type="ARBA" id="ARBA00004561"/>
    </source>
</evidence>
<dbReference type="Proteomes" id="UP000259465">
    <property type="component" value="Chromosome"/>
</dbReference>
<dbReference type="PANTHER" id="PTHR33420:SF14">
    <property type="entry name" value="TYPE 1 FIMBRIN D-MANNOSE SPECIFIC ADHESIN"/>
    <property type="match status" value="1"/>
</dbReference>
<proteinExistence type="inferred from homology"/>
<dbReference type="InterPro" id="IPR000259">
    <property type="entry name" value="Adhesion_dom_fimbrial"/>
</dbReference>